<dbReference type="Proteomes" id="UP000663874">
    <property type="component" value="Unassembled WGS sequence"/>
</dbReference>
<comment type="similarity">
    <text evidence="1 4">Belongs to the endosulfine family.</text>
</comment>
<feature type="compositionally biased region" description="Polar residues" evidence="5">
    <location>
        <begin position="1"/>
        <end position="18"/>
    </location>
</feature>
<evidence type="ECO:0000313" key="6">
    <source>
        <dbReference type="EMBL" id="CAF0864801.1"/>
    </source>
</evidence>
<evidence type="ECO:0000256" key="4">
    <source>
        <dbReference type="RuleBase" id="RU363120"/>
    </source>
</evidence>
<reference evidence="9" key="1">
    <citation type="submission" date="2021-02" db="EMBL/GenBank/DDBJ databases">
        <authorList>
            <person name="Nowell W R."/>
        </authorList>
    </citation>
    <scope>NUCLEOTIDE SEQUENCE</scope>
</reference>
<organism evidence="9 15">
    <name type="scientific">Rotaria sordida</name>
    <dbReference type="NCBI Taxonomy" id="392033"/>
    <lineage>
        <taxon>Eukaryota</taxon>
        <taxon>Metazoa</taxon>
        <taxon>Spiralia</taxon>
        <taxon>Gnathifera</taxon>
        <taxon>Rotifera</taxon>
        <taxon>Eurotatoria</taxon>
        <taxon>Bdelloidea</taxon>
        <taxon>Philodinida</taxon>
        <taxon>Philodinidae</taxon>
        <taxon>Rotaria</taxon>
    </lineage>
</organism>
<dbReference type="Proteomes" id="UP000663882">
    <property type="component" value="Unassembled WGS sequence"/>
</dbReference>
<proteinExistence type="inferred from homology"/>
<dbReference type="EMBL" id="CAJNOO010001468">
    <property type="protein sequence ID" value="CAF1157548.1"/>
    <property type="molecule type" value="Genomic_DNA"/>
</dbReference>
<evidence type="ECO:0000313" key="13">
    <source>
        <dbReference type="EMBL" id="CAF3671794.1"/>
    </source>
</evidence>
<dbReference type="EMBL" id="CAJNOT010000148">
    <property type="protein sequence ID" value="CAF0864801.1"/>
    <property type="molecule type" value="Genomic_DNA"/>
</dbReference>
<dbReference type="OrthoDB" id="5949865at2759"/>
<feature type="compositionally biased region" description="Polar residues" evidence="5">
    <location>
        <begin position="70"/>
        <end position="81"/>
    </location>
</feature>
<feature type="region of interest" description="Disordered" evidence="5">
    <location>
        <begin position="1"/>
        <end position="24"/>
    </location>
</feature>
<dbReference type="Proteomes" id="UP000663864">
    <property type="component" value="Unassembled WGS sequence"/>
</dbReference>
<sequence length="132" mass="13990">MASSAENTTPSNNGTTPEVSEEAKLRAKYGGALPRQQNMLTKKLMNKPKYFDSGDYNVAKAQGKLVSSKPDPTNRTTSIQEAASPIVPDTITGHEIPTPETVMPRKLSCAATITPTSTPTIASSSMPPPSTQ</sequence>
<keyword evidence="4" id="KW-0131">Cell cycle</keyword>
<comment type="function">
    <text evidence="4">Protein phosphatase inhibitor that specifically inhibits protein phosphatase 2A (PP2A) during mitosis.</text>
</comment>
<dbReference type="EMBL" id="CAJNOL010000174">
    <property type="protein sequence ID" value="CAF0907516.1"/>
    <property type="molecule type" value="Genomic_DNA"/>
</dbReference>
<dbReference type="GO" id="GO:0051301">
    <property type="term" value="P:cell division"/>
    <property type="evidence" value="ECO:0007669"/>
    <property type="project" value="UniProtKB-KW"/>
</dbReference>
<feature type="compositionally biased region" description="Low complexity" evidence="5">
    <location>
        <begin position="112"/>
        <end position="125"/>
    </location>
</feature>
<dbReference type="Proteomes" id="UP000663836">
    <property type="component" value="Unassembled WGS sequence"/>
</dbReference>
<name>A0A814A2D8_9BILA</name>
<keyword evidence="4" id="KW-0963">Cytoplasm</keyword>
<keyword evidence="15" id="KW-1185">Reference proteome</keyword>
<evidence type="ECO:0008006" key="16">
    <source>
        <dbReference type="Google" id="ProtNLM"/>
    </source>
</evidence>
<dbReference type="Proteomes" id="UP000663854">
    <property type="component" value="Unassembled WGS sequence"/>
</dbReference>
<dbReference type="Pfam" id="PF04667">
    <property type="entry name" value="Endosulfine"/>
    <property type="match status" value="1"/>
</dbReference>
<evidence type="ECO:0000256" key="3">
    <source>
        <dbReference type="ARBA" id="ARBA00023272"/>
    </source>
</evidence>
<keyword evidence="3 4" id="KW-0650">Protein phosphatase inhibitor</keyword>
<protein>
    <recommendedName>
        <fullName evidence="16">cAMP-regulated phosphoprotein 19</fullName>
    </recommendedName>
</protein>
<dbReference type="EMBL" id="CAJOBD010000670">
    <property type="protein sequence ID" value="CAF3704036.1"/>
    <property type="molecule type" value="Genomic_DNA"/>
</dbReference>
<dbReference type="Proteomes" id="UP000663823">
    <property type="component" value="Unassembled WGS sequence"/>
</dbReference>
<evidence type="ECO:0000313" key="7">
    <source>
        <dbReference type="EMBL" id="CAF0894891.1"/>
    </source>
</evidence>
<evidence type="ECO:0000313" key="8">
    <source>
        <dbReference type="EMBL" id="CAF0895966.1"/>
    </source>
</evidence>
<evidence type="ECO:0000313" key="14">
    <source>
        <dbReference type="EMBL" id="CAF3704036.1"/>
    </source>
</evidence>
<feature type="region of interest" description="Disordered" evidence="5">
    <location>
        <begin position="112"/>
        <end position="132"/>
    </location>
</feature>
<dbReference type="Proteomes" id="UP000663870">
    <property type="component" value="Unassembled WGS sequence"/>
</dbReference>
<dbReference type="EMBL" id="CAJNOU010000299">
    <property type="protein sequence ID" value="CAF0950651.1"/>
    <property type="molecule type" value="Genomic_DNA"/>
</dbReference>
<dbReference type="EMBL" id="CAJNOH010000133">
    <property type="protein sequence ID" value="CAF0895966.1"/>
    <property type="molecule type" value="Genomic_DNA"/>
</dbReference>
<evidence type="ECO:0000256" key="2">
    <source>
        <dbReference type="ARBA" id="ARBA00022776"/>
    </source>
</evidence>
<evidence type="ECO:0000256" key="5">
    <source>
        <dbReference type="SAM" id="MobiDB-lite"/>
    </source>
</evidence>
<dbReference type="EMBL" id="CAJOBE010000559">
    <property type="protein sequence ID" value="CAF3659240.1"/>
    <property type="molecule type" value="Genomic_DNA"/>
</dbReference>
<accession>A0A814A2D8</accession>
<dbReference type="PANTHER" id="PTHR10358:SF6">
    <property type="entry name" value="ENDOSULFINE, ISOFORM A"/>
    <property type="match status" value="1"/>
</dbReference>
<comment type="subcellular location">
    <subcellularLocation>
        <location evidence="4">Cytoplasm</location>
    </subcellularLocation>
</comment>
<evidence type="ECO:0000313" key="11">
    <source>
        <dbReference type="EMBL" id="CAF1157548.1"/>
    </source>
</evidence>
<evidence type="ECO:0000313" key="12">
    <source>
        <dbReference type="EMBL" id="CAF3659240.1"/>
    </source>
</evidence>
<evidence type="ECO:0000256" key="1">
    <source>
        <dbReference type="ARBA" id="ARBA00010520"/>
    </source>
</evidence>
<dbReference type="Proteomes" id="UP000663889">
    <property type="component" value="Unassembled WGS sequence"/>
</dbReference>
<comment type="caution">
    <text evidence="9">The sequence shown here is derived from an EMBL/GenBank/DDBJ whole genome shotgun (WGS) entry which is preliminary data.</text>
</comment>
<evidence type="ECO:0000313" key="15">
    <source>
        <dbReference type="Proteomes" id="UP000663870"/>
    </source>
</evidence>
<dbReference type="EMBL" id="CAJNOL010000159">
    <property type="protein sequence ID" value="CAF0894891.1"/>
    <property type="molecule type" value="Genomic_DNA"/>
</dbReference>
<keyword evidence="2 4" id="KW-0498">Mitosis</keyword>
<keyword evidence="4" id="KW-0132">Cell division</keyword>
<dbReference type="EMBL" id="CAJOAX010000967">
    <property type="protein sequence ID" value="CAF3671794.1"/>
    <property type="molecule type" value="Genomic_DNA"/>
</dbReference>
<evidence type="ECO:0000313" key="9">
    <source>
        <dbReference type="EMBL" id="CAF0907516.1"/>
    </source>
</evidence>
<dbReference type="PANTHER" id="PTHR10358">
    <property type="entry name" value="ENDOSULFINE"/>
    <property type="match status" value="1"/>
</dbReference>
<feature type="region of interest" description="Disordered" evidence="5">
    <location>
        <begin position="65"/>
        <end position="99"/>
    </location>
</feature>
<dbReference type="GO" id="GO:0005737">
    <property type="term" value="C:cytoplasm"/>
    <property type="evidence" value="ECO:0007669"/>
    <property type="project" value="UniProtKB-SubCell"/>
</dbReference>
<dbReference type="GO" id="GO:0004864">
    <property type="term" value="F:protein phosphatase inhibitor activity"/>
    <property type="evidence" value="ECO:0007669"/>
    <property type="project" value="UniProtKB-KW"/>
</dbReference>
<evidence type="ECO:0000313" key="10">
    <source>
        <dbReference type="EMBL" id="CAF0950651.1"/>
    </source>
</evidence>
<dbReference type="InterPro" id="IPR006760">
    <property type="entry name" value="Endosulphine"/>
</dbReference>
<dbReference type="AlphaFoldDB" id="A0A814A2D8"/>
<gene>
    <name evidence="12" type="ORF">FNK824_LOCUS6450</name>
    <name evidence="14" type="ORF">JBS370_LOCUS9698</name>
    <name evidence="7" type="ORF">JXQ802_LOCUS8851</name>
    <name evidence="9" type="ORF">JXQ802_LOCUS9466</name>
    <name evidence="13" type="ORF">OTI717_LOCUS10615</name>
    <name evidence="8" type="ORF">PYM288_LOCUS9271</name>
    <name evidence="11" type="ORF">RFH988_LOCUS22258</name>
    <name evidence="10" type="ORF">SEV965_LOCUS8237</name>
    <name evidence="6" type="ORF">ZHD862_LOCUS5571</name>
</gene>